<feature type="domain" description="Pep3/Vps18 beta-propeller" evidence="1">
    <location>
        <begin position="42"/>
        <end position="201"/>
    </location>
</feature>
<keyword evidence="3" id="KW-1185">Reference proteome</keyword>
<dbReference type="Proteomes" id="UP000250275">
    <property type="component" value="Unassembled WGS sequence"/>
</dbReference>
<dbReference type="EMBL" id="KQ760512">
    <property type="protein sequence ID" value="OAD60046.1"/>
    <property type="molecule type" value="Genomic_DNA"/>
</dbReference>
<reference evidence="2 3" key="1">
    <citation type="submission" date="2015-07" db="EMBL/GenBank/DDBJ databases">
        <title>The genome of Eufriesea mexicana.</title>
        <authorList>
            <person name="Pan H."/>
            <person name="Kapheim K."/>
        </authorList>
    </citation>
    <scope>NUCLEOTIDE SEQUENCE [LARGE SCALE GENOMIC DNA]</scope>
    <source>
        <strain evidence="2">0111107269</strain>
        <tissue evidence="2">Whole body</tissue>
    </source>
</reference>
<protein>
    <submittedName>
        <fullName evidence="2">Vacuolar protein sorting-associated protein 18 like protein</fullName>
    </submittedName>
</protein>
<proteinExistence type="predicted"/>
<evidence type="ECO:0000259" key="1">
    <source>
        <dbReference type="Pfam" id="PF05131"/>
    </source>
</evidence>
<evidence type="ECO:0000313" key="2">
    <source>
        <dbReference type="EMBL" id="OAD60046.1"/>
    </source>
</evidence>
<organism evidence="2 3">
    <name type="scientific">Eufriesea mexicana</name>
    <dbReference type="NCBI Taxonomy" id="516756"/>
    <lineage>
        <taxon>Eukaryota</taxon>
        <taxon>Metazoa</taxon>
        <taxon>Ecdysozoa</taxon>
        <taxon>Arthropoda</taxon>
        <taxon>Hexapoda</taxon>
        <taxon>Insecta</taxon>
        <taxon>Pterygota</taxon>
        <taxon>Neoptera</taxon>
        <taxon>Endopterygota</taxon>
        <taxon>Hymenoptera</taxon>
        <taxon>Apocrita</taxon>
        <taxon>Aculeata</taxon>
        <taxon>Apoidea</taxon>
        <taxon>Anthophila</taxon>
        <taxon>Apidae</taxon>
        <taxon>Eufriesea</taxon>
    </lineage>
</organism>
<accession>A0A310SSC2</accession>
<dbReference type="Pfam" id="PF05131">
    <property type="entry name" value="Pep3_Vps18"/>
    <property type="match status" value="1"/>
</dbReference>
<name>A0A310SSC2_9HYME</name>
<sequence>MTSMFDQYEQASQRSKQICAPPLRPDISTAGFIQMKFQDDGPIFIKQKVNFLPSDKILHLVVNNNIVIIAMANNILLRIDLKHPNSPEEIDISKYTMNMNMSGMFLDPLGNHLLIVLVPNNQVNPAPELFYLHRKTRKLKQASKFKGHEITAVGWNFSNSSETTTGPILLGTSKGLILETEIGLDGDKIFNTSLEQYWRQV</sequence>
<gene>
    <name evidence="2" type="ORF">WN48_06512</name>
</gene>
<dbReference type="InterPro" id="IPR007810">
    <property type="entry name" value="Pep3/Vps18_beta-prop"/>
</dbReference>
<dbReference type="AlphaFoldDB" id="A0A310SSC2"/>
<evidence type="ECO:0000313" key="3">
    <source>
        <dbReference type="Proteomes" id="UP000250275"/>
    </source>
</evidence>
<dbReference type="OrthoDB" id="1845386at2759"/>